<protein>
    <recommendedName>
        <fullName evidence="2">N-acetyltransferase domain-containing protein</fullName>
    </recommendedName>
</protein>
<dbReference type="SUPFAM" id="SSF55729">
    <property type="entry name" value="Acyl-CoA N-acyltransferases (Nat)"/>
    <property type="match status" value="1"/>
</dbReference>
<gene>
    <name evidence="3" type="ORF">MFLAVUS_004558</name>
</gene>
<comment type="caution">
    <text evidence="3">The sequence shown here is derived from an EMBL/GenBank/DDBJ whole genome shotgun (WGS) entry which is preliminary data.</text>
</comment>
<organism evidence="3 4">
    <name type="scientific">Mucor flavus</name>
    <dbReference type="NCBI Taxonomy" id="439312"/>
    <lineage>
        <taxon>Eukaryota</taxon>
        <taxon>Fungi</taxon>
        <taxon>Fungi incertae sedis</taxon>
        <taxon>Mucoromycota</taxon>
        <taxon>Mucoromycotina</taxon>
        <taxon>Mucoromycetes</taxon>
        <taxon>Mucorales</taxon>
        <taxon>Mucorineae</taxon>
        <taxon>Mucoraceae</taxon>
        <taxon>Mucor</taxon>
    </lineage>
</organism>
<dbReference type="PROSITE" id="PS51186">
    <property type="entry name" value="GNAT"/>
    <property type="match status" value="1"/>
</dbReference>
<feature type="compositionally biased region" description="Basic residues" evidence="1">
    <location>
        <begin position="265"/>
        <end position="280"/>
    </location>
</feature>
<dbReference type="EMBL" id="BAABUK010000009">
    <property type="protein sequence ID" value="GAA5811129.1"/>
    <property type="molecule type" value="Genomic_DNA"/>
</dbReference>
<feature type="domain" description="N-acetyltransferase" evidence="2">
    <location>
        <begin position="650"/>
        <end position="789"/>
    </location>
</feature>
<evidence type="ECO:0000313" key="4">
    <source>
        <dbReference type="Proteomes" id="UP001473302"/>
    </source>
</evidence>
<feature type="compositionally biased region" description="Basic residues" evidence="1">
    <location>
        <begin position="201"/>
        <end position="216"/>
    </location>
</feature>
<dbReference type="Gene3D" id="3.40.630.30">
    <property type="match status" value="1"/>
</dbReference>
<dbReference type="Proteomes" id="UP001473302">
    <property type="component" value="Unassembled WGS sequence"/>
</dbReference>
<dbReference type="InterPro" id="IPR000182">
    <property type="entry name" value="GNAT_dom"/>
</dbReference>
<evidence type="ECO:0000259" key="2">
    <source>
        <dbReference type="PROSITE" id="PS51186"/>
    </source>
</evidence>
<dbReference type="Pfam" id="PF13508">
    <property type="entry name" value="Acetyltransf_7"/>
    <property type="match status" value="1"/>
</dbReference>
<name>A0ABP9YWC4_9FUNG</name>
<evidence type="ECO:0000256" key="1">
    <source>
        <dbReference type="SAM" id="MobiDB-lite"/>
    </source>
</evidence>
<evidence type="ECO:0000313" key="3">
    <source>
        <dbReference type="EMBL" id="GAA5811129.1"/>
    </source>
</evidence>
<dbReference type="Gene3D" id="3.90.980.20">
    <property type="match status" value="1"/>
</dbReference>
<accession>A0ABP9YWC4</accession>
<dbReference type="InterPro" id="IPR011011">
    <property type="entry name" value="Znf_FYVE_PHD"/>
</dbReference>
<sequence>MTDKKLPYNLESLHWDNNHTRNTEDTYCYCGQGITDDQPVIRCEKCRQFFHGDQRHVSEIDCISCMRKPLLYGDTFGIFHCSICNDGQETFQRKGLSWIAIVHLVIYNLIKKAQVEDAKKDEKDRREHYYFRWKEDVCAFIDDYWDYLVPDKQRSLTWNNTIASVLSTHNNLFLSGFEKFHQSAWWTLHKVEPPSNEKKSKATTKQKPNLKRPLKRSKPDPEQPKPKKPKKVKKEDPDPDLLDLSSLSELSSANELSSDEELQAVKKKKTDTKHLKKPASRKLSLDKMSPEILSPRITTSSPSSEHSLKPKQTKSQTPKYRSSPKPTSKPTASSSSPSLSKKELETIQSKPPTSPSPSPTVASAVAAVTVSPPPEAASPSPSPATTVILPENVEPVHFPKITLKDISRESSVQQESPITEIHVIKEEKTLDIPNYTLNTATSTGTDTATSSQTNTSTHANAHVTKSHTTSVFNHHLSQQDEWLLLQRLEHSSKNLSNAACRYKRKLAVRRLKRNLGIKLFDIDAHIIQLLRTPKHALEPISKETTILPASNQEEEQSLDDQQQRLDKITFTPYTSSFASRLFGSIRQRETITRDEPWLSSWNGRKLRPFIRRDFQSKPNRMLLMGQIKACNGKPCKKGEKVDGVIPGESIDYVYFQKEHLAQVNLLLSRSFWEGIDVSESLLFPEFSIVALYKRHVIGCAFMTPEAYITYFAVDEGWGKASIGQFMLYHLFQTAISKDITLHVSANNNAMILYQKFGFKPEEFIVNFYDKYYSADSVYSKNAFFLRLRR</sequence>
<reference evidence="3 4" key="1">
    <citation type="submission" date="2024-04" db="EMBL/GenBank/DDBJ databases">
        <title>genome sequences of Mucor flavus KT1a and Helicostylum pulchrum KT1b strains isolated from the surface of a dry-aged beef.</title>
        <authorList>
            <person name="Toyotome T."/>
            <person name="Hosono M."/>
            <person name="Torimaru M."/>
            <person name="Fukuda K."/>
            <person name="Mikami N."/>
        </authorList>
    </citation>
    <scope>NUCLEOTIDE SEQUENCE [LARGE SCALE GENOMIC DNA]</scope>
    <source>
        <strain evidence="3 4">KT1a</strain>
    </source>
</reference>
<feature type="compositionally biased region" description="Polar residues" evidence="1">
    <location>
        <begin position="296"/>
        <end position="305"/>
    </location>
</feature>
<feature type="region of interest" description="Disordered" evidence="1">
    <location>
        <begin position="192"/>
        <end position="365"/>
    </location>
</feature>
<feature type="compositionally biased region" description="Low complexity" evidence="1">
    <location>
        <begin position="317"/>
        <end position="339"/>
    </location>
</feature>
<dbReference type="InterPro" id="IPR016181">
    <property type="entry name" value="Acyl_CoA_acyltransferase"/>
</dbReference>
<keyword evidence="4" id="KW-1185">Reference proteome</keyword>
<proteinExistence type="predicted"/>
<feature type="compositionally biased region" description="Low complexity" evidence="1">
    <location>
        <begin position="242"/>
        <end position="256"/>
    </location>
</feature>
<dbReference type="SUPFAM" id="SSF57903">
    <property type="entry name" value="FYVE/PHD zinc finger"/>
    <property type="match status" value="1"/>
</dbReference>